<dbReference type="AlphaFoldDB" id="A0A8S1Q0I0"/>
<dbReference type="InterPro" id="IPR050391">
    <property type="entry name" value="Mito_Metabolite_Transporter"/>
</dbReference>
<feature type="repeat" description="Solcar" evidence="5">
    <location>
        <begin position="1"/>
        <end position="61"/>
    </location>
</feature>
<name>A0A8S1Q0I0_9CILI</name>
<keyword evidence="9" id="KW-1185">Reference proteome</keyword>
<proteinExistence type="inferred from homology"/>
<evidence type="ECO:0000256" key="2">
    <source>
        <dbReference type="ARBA" id="ARBA00022448"/>
    </source>
</evidence>
<keyword evidence="3" id="KW-0677">Repeat</keyword>
<comment type="caution">
    <text evidence="8">The sequence shown here is derived from an EMBL/GenBank/DDBJ whole genome shotgun (WGS) entry which is preliminary data.</text>
</comment>
<dbReference type="OrthoDB" id="756301at2759"/>
<evidence type="ECO:0000256" key="1">
    <source>
        <dbReference type="ARBA" id="ARBA00006375"/>
    </source>
</evidence>
<dbReference type="PROSITE" id="PS50920">
    <property type="entry name" value="SOLCAR"/>
    <property type="match status" value="2"/>
</dbReference>
<keyword evidence="4 7" id="KW-1133">Transmembrane helix</keyword>
<keyword evidence="5 7" id="KW-0472">Membrane</keyword>
<comment type="similarity">
    <text evidence="1 6">Belongs to the mitochondrial carrier (TC 2.A.29) family.</text>
</comment>
<evidence type="ECO:0000256" key="3">
    <source>
        <dbReference type="ARBA" id="ARBA00022737"/>
    </source>
</evidence>
<evidence type="ECO:0000256" key="7">
    <source>
        <dbReference type="SAM" id="Phobius"/>
    </source>
</evidence>
<keyword evidence="5 6" id="KW-0812">Transmembrane</keyword>
<evidence type="ECO:0000256" key="6">
    <source>
        <dbReference type="RuleBase" id="RU000488"/>
    </source>
</evidence>
<dbReference type="PANTHER" id="PTHR45618">
    <property type="entry name" value="MITOCHONDRIAL DICARBOXYLATE CARRIER-RELATED"/>
    <property type="match status" value="1"/>
</dbReference>
<evidence type="ECO:0000313" key="9">
    <source>
        <dbReference type="Proteomes" id="UP000692954"/>
    </source>
</evidence>
<dbReference type="InterPro" id="IPR018108">
    <property type="entry name" value="MCP_transmembrane"/>
</dbReference>
<evidence type="ECO:0000313" key="8">
    <source>
        <dbReference type="EMBL" id="CAD8108389.1"/>
    </source>
</evidence>
<evidence type="ECO:0008006" key="10">
    <source>
        <dbReference type="Google" id="ProtNLM"/>
    </source>
</evidence>
<reference evidence="8" key="1">
    <citation type="submission" date="2021-01" db="EMBL/GenBank/DDBJ databases">
        <authorList>
            <consortium name="Genoscope - CEA"/>
            <person name="William W."/>
        </authorList>
    </citation>
    <scope>NUCLEOTIDE SEQUENCE</scope>
</reference>
<protein>
    <recommendedName>
        <fullName evidence="10">ADP/ATP translocase</fullName>
    </recommendedName>
</protein>
<organism evidence="8 9">
    <name type="scientific">Paramecium sonneborni</name>
    <dbReference type="NCBI Taxonomy" id="65129"/>
    <lineage>
        <taxon>Eukaryota</taxon>
        <taxon>Sar</taxon>
        <taxon>Alveolata</taxon>
        <taxon>Ciliophora</taxon>
        <taxon>Intramacronucleata</taxon>
        <taxon>Oligohymenophorea</taxon>
        <taxon>Peniculida</taxon>
        <taxon>Parameciidae</taxon>
        <taxon>Paramecium</taxon>
    </lineage>
</organism>
<feature type="transmembrane region" description="Helical" evidence="7">
    <location>
        <begin position="130"/>
        <end position="153"/>
    </location>
</feature>
<sequence length="162" mass="18425">MFFDEILSRLIITNQGKKEASGRIYKEEVILAYWKGSMTTVTRAVAITIGQLTTYDQLKQMSMQLKIQKQKAHLIGQSSCEAGKISSVISLPFENVKTKLQKMKCLGDGSMPYSGVIDCFIKTIKREKLLGLWVGLFVYFSRVASQSIMILLIQDYLHQKYN</sequence>
<gene>
    <name evidence="8" type="ORF">PSON_ATCC_30995.1.T0910045</name>
</gene>
<evidence type="ECO:0000256" key="5">
    <source>
        <dbReference type="PROSITE-ProRule" id="PRU00282"/>
    </source>
</evidence>
<keyword evidence="2 6" id="KW-0813">Transport</keyword>
<feature type="repeat" description="Solcar" evidence="5">
    <location>
        <begin position="70"/>
        <end position="160"/>
    </location>
</feature>
<accession>A0A8S1Q0I0</accession>
<dbReference type="Proteomes" id="UP000692954">
    <property type="component" value="Unassembled WGS sequence"/>
</dbReference>
<dbReference type="EMBL" id="CAJJDN010000091">
    <property type="protein sequence ID" value="CAD8108389.1"/>
    <property type="molecule type" value="Genomic_DNA"/>
</dbReference>
<evidence type="ECO:0000256" key="4">
    <source>
        <dbReference type="ARBA" id="ARBA00022989"/>
    </source>
</evidence>
<dbReference type="GO" id="GO:0016020">
    <property type="term" value="C:membrane"/>
    <property type="evidence" value="ECO:0007669"/>
    <property type="project" value="UniProtKB-UniRule"/>
</dbReference>
<dbReference type="Pfam" id="PF00153">
    <property type="entry name" value="Mito_carr"/>
    <property type="match status" value="2"/>
</dbReference>